<evidence type="ECO:0000313" key="5">
    <source>
        <dbReference type="EMBL" id="KIW98199.1"/>
    </source>
</evidence>
<dbReference type="OrthoDB" id="26525at2759"/>
<evidence type="ECO:0000259" key="4">
    <source>
        <dbReference type="PROSITE" id="PS50222"/>
    </source>
</evidence>
<proteinExistence type="predicted"/>
<dbReference type="InterPro" id="IPR002048">
    <property type="entry name" value="EF_hand_dom"/>
</dbReference>
<name>A0A0D2IN29_CLAB1</name>
<dbReference type="EMBL" id="KN846981">
    <property type="protein sequence ID" value="KIW98199.1"/>
    <property type="molecule type" value="Genomic_DNA"/>
</dbReference>
<keyword evidence="3" id="KW-0106">Calcium</keyword>
<dbReference type="Pfam" id="PF13405">
    <property type="entry name" value="EF-hand_6"/>
    <property type="match status" value="1"/>
</dbReference>
<dbReference type="HOGENOM" id="CLU_061288_22_5_1"/>
<gene>
    <name evidence="5" type="ORF">Z519_01783</name>
</gene>
<reference evidence="5" key="1">
    <citation type="submission" date="2015-01" db="EMBL/GenBank/DDBJ databases">
        <title>The Genome Sequence of Cladophialophora bantiana CBS 173.52.</title>
        <authorList>
            <consortium name="The Broad Institute Genomics Platform"/>
            <person name="Cuomo C."/>
            <person name="de Hoog S."/>
            <person name="Gorbushina A."/>
            <person name="Stielow B."/>
            <person name="Teixiera M."/>
            <person name="Abouelleil A."/>
            <person name="Chapman S.B."/>
            <person name="Priest M."/>
            <person name="Young S.K."/>
            <person name="Wortman J."/>
            <person name="Nusbaum C."/>
            <person name="Birren B."/>
        </authorList>
    </citation>
    <scope>NUCLEOTIDE SEQUENCE [LARGE SCALE GENOMIC DNA]</scope>
    <source>
        <strain evidence="5">CBS 173.52</strain>
    </source>
</reference>
<dbReference type="GO" id="GO:0005509">
    <property type="term" value="F:calcium ion binding"/>
    <property type="evidence" value="ECO:0007669"/>
    <property type="project" value="InterPro"/>
</dbReference>
<organism evidence="5 6">
    <name type="scientific">Cladophialophora bantiana (strain ATCC 10958 / CBS 173.52 / CDC B-1940 / NIH 8579)</name>
    <name type="common">Xylohypha bantiana</name>
    <dbReference type="NCBI Taxonomy" id="1442370"/>
    <lineage>
        <taxon>Eukaryota</taxon>
        <taxon>Fungi</taxon>
        <taxon>Dikarya</taxon>
        <taxon>Ascomycota</taxon>
        <taxon>Pezizomycotina</taxon>
        <taxon>Eurotiomycetes</taxon>
        <taxon>Chaetothyriomycetidae</taxon>
        <taxon>Chaetothyriales</taxon>
        <taxon>Herpotrichiellaceae</taxon>
        <taxon>Cladophialophora</taxon>
    </lineage>
</organism>
<dbReference type="PROSITE" id="PS50222">
    <property type="entry name" value="EF_HAND_2"/>
    <property type="match status" value="1"/>
</dbReference>
<dbReference type="GeneID" id="27694711"/>
<keyword evidence="6" id="KW-1185">Reference proteome</keyword>
<dbReference type="GO" id="GO:0016460">
    <property type="term" value="C:myosin II complex"/>
    <property type="evidence" value="ECO:0007669"/>
    <property type="project" value="TreeGrafter"/>
</dbReference>
<dbReference type="RefSeq" id="XP_016624868.1">
    <property type="nucleotide sequence ID" value="XM_016759540.1"/>
</dbReference>
<accession>A0A0D2IN29</accession>
<evidence type="ECO:0000256" key="3">
    <source>
        <dbReference type="ARBA" id="ARBA00022837"/>
    </source>
</evidence>
<dbReference type="PANTHER" id="PTHR23048:SF0">
    <property type="entry name" value="CALMODULIN LIKE 3"/>
    <property type="match status" value="1"/>
</dbReference>
<feature type="domain" description="EF-hand" evidence="4">
    <location>
        <begin position="4"/>
        <end position="39"/>
    </location>
</feature>
<evidence type="ECO:0000256" key="1">
    <source>
        <dbReference type="ARBA" id="ARBA00020786"/>
    </source>
</evidence>
<evidence type="ECO:0000256" key="2">
    <source>
        <dbReference type="ARBA" id="ARBA00022737"/>
    </source>
</evidence>
<dbReference type="CDD" id="cd00051">
    <property type="entry name" value="EFh"/>
    <property type="match status" value="1"/>
</dbReference>
<dbReference type="PANTHER" id="PTHR23048">
    <property type="entry name" value="MYOSIN LIGHT CHAIN 1, 3"/>
    <property type="match status" value="1"/>
</dbReference>
<dbReference type="SUPFAM" id="SSF47473">
    <property type="entry name" value="EF-hand"/>
    <property type="match status" value="1"/>
</dbReference>
<dbReference type="InterPro" id="IPR050230">
    <property type="entry name" value="CALM/Myosin/TropC-like"/>
</dbReference>
<protein>
    <recommendedName>
        <fullName evidence="1">Calmodulin</fullName>
    </recommendedName>
</protein>
<dbReference type="VEuPathDB" id="FungiDB:Z519_01783"/>
<dbReference type="Gene3D" id="1.10.238.10">
    <property type="entry name" value="EF-hand"/>
    <property type="match status" value="1"/>
</dbReference>
<dbReference type="SMART" id="SM00054">
    <property type="entry name" value="EFh"/>
    <property type="match status" value="1"/>
</dbReference>
<dbReference type="FunFam" id="1.10.238.10:FF:000178">
    <property type="entry name" value="Calmodulin-2 A"/>
    <property type="match status" value="1"/>
</dbReference>
<evidence type="ECO:0000313" key="6">
    <source>
        <dbReference type="Proteomes" id="UP000053789"/>
    </source>
</evidence>
<dbReference type="InterPro" id="IPR011992">
    <property type="entry name" value="EF-hand-dom_pair"/>
</dbReference>
<dbReference type="InterPro" id="IPR018247">
    <property type="entry name" value="EF_Hand_1_Ca_BS"/>
</dbReference>
<sequence length="84" mass="9031">MSDEEVKAYKDVFALFDKDGSGTITAHELGEIMKSLGQNPSDSELQDMVRSPMSLVAKVGMDFGQPINPSHCRSTRSTSIAPAA</sequence>
<dbReference type="PROSITE" id="PS00018">
    <property type="entry name" value="EF_HAND_1"/>
    <property type="match status" value="1"/>
</dbReference>
<dbReference type="Proteomes" id="UP000053789">
    <property type="component" value="Unassembled WGS sequence"/>
</dbReference>
<keyword evidence="2" id="KW-0677">Repeat</keyword>
<dbReference type="AlphaFoldDB" id="A0A0D2IN29"/>